<reference evidence="2 3" key="2">
    <citation type="submission" date="2018-11" db="EMBL/GenBank/DDBJ databases">
        <authorList>
            <consortium name="Pathogen Informatics"/>
        </authorList>
    </citation>
    <scope>NUCLEOTIDE SEQUENCE [LARGE SCALE GENOMIC DNA]</scope>
</reference>
<dbReference type="Proteomes" id="UP000278807">
    <property type="component" value="Unassembled WGS sequence"/>
</dbReference>
<evidence type="ECO:0000313" key="3">
    <source>
        <dbReference type="Proteomes" id="UP000278807"/>
    </source>
</evidence>
<reference evidence="4" key="1">
    <citation type="submission" date="2017-02" db="UniProtKB">
        <authorList>
            <consortium name="WormBaseParasite"/>
        </authorList>
    </citation>
    <scope>IDENTIFICATION</scope>
</reference>
<dbReference type="EMBL" id="UZAE01013801">
    <property type="protein sequence ID" value="VDO11386.1"/>
    <property type="molecule type" value="Genomic_DNA"/>
</dbReference>
<protein>
    <submittedName>
        <fullName evidence="4">Reverse transcriptase domain-containing protein</fullName>
    </submittedName>
</protein>
<feature type="region of interest" description="Disordered" evidence="1">
    <location>
        <begin position="1"/>
        <end position="23"/>
    </location>
</feature>
<gene>
    <name evidence="2" type="ORF">HNAJ_LOCUS11800</name>
</gene>
<dbReference type="AlphaFoldDB" id="A0A0R3TVG3"/>
<evidence type="ECO:0000256" key="1">
    <source>
        <dbReference type="SAM" id="MobiDB-lite"/>
    </source>
</evidence>
<sequence>MEELKRKRDALRNTADQTGRTEDVQAWRRQSAVLRRAILQDKRTTFDNFISNSKYPSDSQRTFKFLKNLLTHFQIPGKSSRDLKIQVRRFGGIKEDTTIPNNVPTEPFRPCELNAATKQLKYKKSPGEDGIHPEFLIRMGPKAKETMLTLFNFDNYRPISLTSALAKLMERMVNRRLTLFLESNNVLRNEQAGF</sequence>
<dbReference type="PANTHER" id="PTHR19446">
    <property type="entry name" value="REVERSE TRANSCRIPTASES"/>
    <property type="match status" value="1"/>
</dbReference>
<dbReference type="WBParaSite" id="HNAJ_0001181101-mRNA-1">
    <property type="protein sequence ID" value="HNAJ_0001181101-mRNA-1"/>
    <property type="gene ID" value="HNAJ_0001181101"/>
</dbReference>
<proteinExistence type="predicted"/>
<organism evidence="4">
    <name type="scientific">Rodentolepis nana</name>
    <name type="common">Dwarf tapeworm</name>
    <name type="synonym">Hymenolepis nana</name>
    <dbReference type="NCBI Taxonomy" id="102285"/>
    <lineage>
        <taxon>Eukaryota</taxon>
        <taxon>Metazoa</taxon>
        <taxon>Spiralia</taxon>
        <taxon>Lophotrochozoa</taxon>
        <taxon>Platyhelminthes</taxon>
        <taxon>Cestoda</taxon>
        <taxon>Eucestoda</taxon>
        <taxon>Cyclophyllidea</taxon>
        <taxon>Hymenolepididae</taxon>
        <taxon>Rodentolepis</taxon>
    </lineage>
</organism>
<keyword evidence="3" id="KW-1185">Reference proteome</keyword>
<dbReference type="OrthoDB" id="6243574at2759"/>
<evidence type="ECO:0000313" key="4">
    <source>
        <dbReference type="WBParaSite" id="HNAJ_0001181101-mRNA-1"/>
    </source>
</evidence>
<accession>A0A0R3TVG3</accession>
<evidence type="ECO:0000313" key="2">
    <source>
        <dbReference type="EMBL" id="VDO11386.1"/>
    </source>
</evidence>
<name>A0A0R3TVG3_RODNA</name>
<dbReference type="STRING" id="102285.A0A0R3TVG3"/>